<comment type="caution">
    <text evidence="2">The sequence shown here is derived from an EMBL/GenBank/DDBJ whole genome shotgun (WGS) entry which is preliminary data.</text>
</comment>
<dbReference type="PANTHER" id="PTHR35446:SF2">
    <property type="entry name" value="CARBOXYMUCONOLACTONE DECARBOXYLASE-LIKE DOMAIN-CONTAINING PROTEIN"/>
    <property type="match status" value="1"/>
</dbReference>
<accession>A0ABS7FX27</accession>
<proteinExistence type="predicted"/>
<evidence type="ECO:0000313" key="3">
    <source>
        <dbReference type="Proteomes" id="UP000774570"/>
    </source>
</evidence>
<keyword evidence="3" id="KW-1185">Reference proteome</keyword>
<dbReference type="Pfam" id="PF02627">
    <property type="entry name" value="CMD"/>
    <property type="match status" value="1"/>
</dbReference>
<name>A0ABS7FX27_9ACTN</name>
<protein>
    <submittedName>
        <fullName evidence="2">Carboxymuconolactone decarboxylase family protein</fullName>
    </submittedName>
</protein>
<dbReference type="PANTHER" id="PTHR35446">
    <property type="entry name" value="SI:CH211-175M2.5"/>
    <property type="match status" value="1"/>
</dbReference>
<dbReference type="InterPro" id="IPR029032">
    <property type="entry name" value="AhpD-like"/>
</dbReference>
<feature type="domain" description="Carboxymuconolactone decarboxylase-like" evidence="1">
    <location>
        <begin position="21"/>
        <end position="69"/>
    </location>
</feature>
<sequence>MPHIELGNPLPGLPALLRYRPETAGPLSALAETLLRGPGPLPRGERELIAAHVSSLNECRFCDASHSACAAVQLPGGDDLVAAVHADPGAAPVDDRLRALLRIAAAVQRSGRDVTPELVDAARAAGADDVQIHDTVLIAAAFCMYNRYVDGLATTAPDDPRAYRAMAERLTTEGYASL</sequence>
<gene>
    <name evidence="2" type="ORF">K1Y72_17705</name>
</gene>
<dbReference type="RefSeq" id="WP_220167451.1">
    <property type="nucleotide sequence ID" value="NZ_JAIBOA010000010.1"/>
</dbReference>
<dbReference type="EMBL" id="JAIBOA010000010">
    <property type="protein sequence ID" value="MBW8484224.1"/>
    <property type="molecule type" value="Genomic_DNA"/>
</dbReference>
<evidence type="ECO:0000259" key="1">
    <source>
        <dbReference type="Pfam" id="PF02627"/>
    </source>
</evidence>
<dbReference type="SUPFAM" id="SSF69118">
    <property type="entry name" value="AhpD-like"/>
    <property type="match status" value="1"/>
</dbReference>
<organism evidence="2 3">
    <name type="scientific">Actinomadura parmotrematis</name>
    <dbReference type="NCBI Taxonomy" id="2864039"/>
    <lineage>
        <taxon>Bacteria</taxon>
        <taxon>Bacillati</taxon>
        <taxon>Actinomycetota</taxon>
        <taxon>Actinomycetes</taxon>
        <taxon>Streptosporangiales</taxon>
        <taxon>Thermomonosporaceae</taxon>
        <taxon>Actinomadura</taxon>
    </lineage>
</organism>
<dbReference type="Gene3D" id="1.20.1290.10">
    <property type="entry name" value="AhpD-like"/>
    <property type="match status" value="1"/>
</dbReference>
<dbReference type="Proteomes" id="UP000774570">
    <property type="component" value="Unassembled WGS sequence"/>
</dbReference>
<evidence type="ECO:0000313" key="2">
    <source>
        <dbReference type="EMBL" id="MBW8484224.1"/>
    </source>
</evidence>
<dbReference type="InterPro" id="IPR003779">
    <property type="entry name" value="CMD-like"/>
</dbReference>
<reference evidence="2 3" key="1">
    <citation type="submission" date="2021-07" db="EMBL/GenBank/DDBJ databases">
        <title>Actinomadura sp. PM05-2 isolated from lichen.</title>
        <authorList>
            <person name="Somphong A."/>
            <person name="Phongsopitanun W."/>
            <person name="Tanasupawat S."/>
            <person name="Peongsungnone V."/>
        </authorList>
    </citation>
    <scope>NUCLEOTIDE SEQUENCE [LARGE SCALE GENOMIC DNA]</scope>
    <source>
        <strain evidence="2 3">PM05-2</strain>
    </source>
</reference>